<reference evidence="1" key="1">
    <citation type="journal article" date="2019" name="bioRxiv">
        <title>The Genome of the Zebra Mussel, Dreissena polymorpha: A Resource for Invasive Species Research.</title>
        <authorList>
            <person name="McCartney M.A."/>
            <person name="Auch B."/>
            <person name="Kono T."/>
            <person name="Mallez S."/>
            <person name="Zhang Y."/>
            <person name="Obille A."/>
            <person name="Becker A."/>
            <person name="Abrahante J.E."/>
            <person name="Garbe J."/>
            <person name="Badalamenti J.P."/>
            <person name="Herman A."/>
            <person name="Mangelson H."/>
            <person name="Liachko I."/>
            <person name="Sullivan S."/>
            <person name="Sone E.D."/>
            <person name="Koren S."/>
            <person name="Silverstein K.A.T."/>
            <person name="Beckman K.B."/>
            <person name="Gohl D.M."/>
        </authorList>
    </citation>
    <scope>NUCLEOTIDE SEQUENCE</scope>
    <source>
        <strain evidence="1">Duluth1</strain>
        <tissue evidence="1">Whole animal</tissue>
    </source>
</reference>
<protein>
    <submittedName>
        <fullName evidence="1">Uncharacterized protein</fullName>
    </submittedName>
</protein>
<dbReference type="Proteomes" id="UP000828390">
    <property type="component" value="Unassembled WGS sequence"/>
</dbReference>
<accession>A0A9D4FEF8</accession>
<reference evidence="1" key="2">
    <citation type="submission" date="2020-11" db="EMBL/GenBank/DDBJ databases">
        <authorList>
            <person name="McCartney M.A."/>
            <person name="Auch B."/>
            <person name="Kono T."/>
            <person name="Mallez S."/>
            <person name="Becker A."/>
            <person name="Gohl D.M."/>
            <person name="Silverstein K.A.T."/>
            <person name="Koren S."/>
            <person name="Bechman K.B."/>
            <person name="Herman A."/>
            <person name="Abrahante J.E."/>
            <person name="Garbe J."/>
        </authorList>
    </citation>
    <scope>NUCLEOTIDE SEQUENCE</scope>
    <source>
        <strain evidence="1">Duluth1</strain>
        <tissue evidence="1">Whole animal</tissue>
    </source>
</reference>
<gene>
    <name evidence="1" type="ORF">DPMN_149460</name>
</gene>
<dbReference type="EMBL" id="JAIWYP010000007">
    <property type="protein sequence ID" value="KAH3795898.1"/>
    <property type="molecule type" value="Genomic_DNA"/>
</dbReference>
<sequence length="66" mass="7054">MNMRAANLRDSYVVQPVPTSTVSSNSLSITGTNSVTNNTLDEACSKENVTHSTLNILGNIQSLQSQ</sequence>
<organism evidence="1 2">
    <name type="scientific">Dreissena polymorpha</name>
    <name type="common">Zebra mussel</name>
    <name type="synonym">Mytilus polymorpha</name>
    <dbReference type="NCBI Taxonomy" id="45954"/>
    <lineage>
        <taxon>Eukaryota</taxon>
        <taxon>Metazoa</taxon>
        <taxon>Spiralia</taxon>
        <taxon>Lophotrochozoa</taxon>
        <taxon>Mollusca</taxon>
        <taxon>Bivalvia</taxon>
        <taxon>Autobranchia</taxon>
        <taxon>Heteroconchia</taxon>
        <taxon>Euheterodonta</taxon>
        <taxon>Imparidentia</taxon>
        <taxon>Neoheterodontei</taxon>
        <taxon>Myida</taxon>
        <taxon>Dreissenoidea</taxon>
        <taxon>Dreissenidae</taxon>
        <taxon>Dreissena</taxon>
    </lineage>
</organism>
<evidence type="ECO:0000313" key="1">
    <source>
        <dbReference type="EMBL" id="KAH3795898.1"/>
    </source>
</evidence>
<evidence type="ECO:0000313" key="2">
    <source>
        <dbReference type="Proteomes" id="UP000828390"/>
    </source>
</evidence>
<comment type="caution">
    <text evidence="1">The sequence shown here is derived from an EMBL/GenBank/DDBJ whole genome shotgun (WGS) entry which is preliminary data.</text>
</comment>
<name>A0A9D4FEF8_DREPO</name>
<keyword evidence="2" id="KW-1185">Reference proteome</keyword>
<dbReference type="AlphaFoldDB" id="A0A9D4FEF8"/>
<proteinExistence type="predicted"/>